<protein>
    <submittedName>
        <fullName evidence="1">Uncharacterized protein</fullName>
    </submittedName>
</protein>
<gene>
    <name evidence="1" type="ORF">Goarm_009763</name>
</gene>
<dbReference type="Proteomes" id="UP000593575">
    <property type="component" value="Unassembled WGS sequence"/>
</dbReference>
<comment type="caution">
    <text evidence="1">The sequence shown here is derived from an EMBL/GenBank/DDBJ whole genome shotgun (WGS) entry which is preliminary data.</text>
</comment>
<name>A0A7J9JTV6_9ROSI</name>
<evidence type="ECO:0000313" key="2">
    <source>
        <dbReference type="Proteomes" id="UP000593575"/>
    </source>
</evidence>
<proteinExistence type="predicted"/>
<feature type="non-terminal residue" evidence="1">
    <location>
        <position position="79"/>
    </location>
</feature>
<dbReference type="AlphaFoldDB" id="A0A7J9JTV6"/>
<keyword evidence="2" id="KW-1185">Reference proteome</keyword>
<reference evidence="1 2" key="1">
    <citation type="journal article" date="2019" name="Genome Biol. Evol.">
        <title>Insights into the evolution of the New World diploid cottons (Gossypium, subgenus Houzingenia) based on genome sequencing.</title>
        <authorList>
            <person name="Grover C.E."/>
            <person name="Arick M.A. 2nd"/>
            <person name="Thrash A."/>
            <person name="Conover J.L."/>
            <person name="Sanders W.S."/>
            <person name="Peterson D.G."/>
            <person name="Frelichowski J.E."/>
            <person name="Scheffler J.A."/>
            <person name="Scheffler B.E."/>
            <person name="Wendel J.F."/>
        </authorList>
    </citation>
    <scope>NUCLEOTIDE SEQUENCE [LARGE SCALE GENOMIC DNA]</scope>
    <source>
        <strain evidence="1">6</strain>
        <tissue evidence="1">Leaf</tissue>
    </source>
</reference>
<evidence type="ECO:0000313" key="1">
    <source>
        <dbReference type="EMBL" id="MBA0837620.1"/>
    </source>
</evidence>
<dbReference type="EMBL" id="JABFAE010000009">
    <property type="protein sequence ID" value="MBA0837620.1"/>
    <property type="molecule type" value="Genomic_DNA"/>
</dbReference>
<organism evidence="1 2">
    <name type="scientific">Gossypium armourianum</name>
    <dbReference type="NCBI Taxonomy" id="34283"/>
    <lineage>
        <taxon>Eukaryota</taxon>
        <taxon>Viridiplantae</taxon>
        <taxon>Streptophyta</taxon>
        <taxon>Embryophyta</taxon>
        <taxon>Tracheophyta</taxon>
        <taxon>Spermatophyta</taxon>
        <taxon>Magnoliopsida</taxon>
        <taxon>eudicotyledons</taxon>
        <taxon>Gunneridae</taxon>
        <taxon>Pentapetalae</taxon>
        <taxon>rosids</taxon>
        <taxon>malvids</taxon>
        <taxon>Malvales</taxon>
        <taxon>Malvaceae</taxon>
        <taxon>Malvoideae</taxon>
        <taxon>Gossypium</taxon>
    </lineage>
</organism>
<sequence length="79" mass="9389">MEEAAWVLGAVRFKIQHGVSDLKIRLVVYLVDVDNRKWKEDTIKYTFCGSDVRRILCILLARFPHDDYKVWRGEASREY</sequence>
<accession>A0A7J9JTV6</accession>